<keyword evidence="2" id="KW-1185">Reference proteome</keyword>
<sequence length="335" mass="36620">MLNPWENDAFSMASLTDAINIIPNNYGKIGAMNLMPVKGVRTRTIMVEEKNGVLNLITSKPPGSPGAQNETGKRKVRSFVIPHLPLDDTLLPDEYEGVRAFGTENELAPYVAIMNDKLQTMKNKHAITLEHLRMGALKGVILDGDGSTLYDLYSEFEITQKIVPFTLGSSTTKVRTKCLAVSRHIEASLMGETMSGVRVECSEGFFDSLIEQDNVKAAYANYAEAEDRLGGDPRKGFKFGGLVFSEYIGNAPDADGVSRKFIADGEAHAYPTGTMSTFSTYVAPADFVETANTIGLPFYAKQEPRKFNRGVDLHTQSNPLPLCKRPGILVKLTAA</sequence>
<proteinExistence type="predicted"/>
<name>A0A1G5G053_9BACT</name>
<reference evidence="1 2" key="1">
    <citation type="submission" date="2016-10" db="EMBL/GenBank/DDBJ databases">
        <authorList>
            <person name="de Groot N.N."/>
        </authorList>
    </citation>
    <scope>NUCLEOTIDE SEQUENCE [LARGE SCALE GENOMIC DNA]</scope>
    <source>
        <strain evidence="1 2">AA1</strain>
    </source>
</reference>
<dbReference type="AlphaFoldDB" id="A0A1G5G053"/>
<dbReference type="STRING" id="419481.SAMN05216233_109114"/>
<organism evidence="1 2">
    <name type="scientific">Desulfoluna spongiiphila</name>
    <dbReference type="NCBI Taxonomy" id="419481"/>
    <lineage>
        <taxon>Bacteria</taxon>
        <taxon>Pseudomonadati</taxon>
        <taxon>Thermodesulfobacteriota</taxon>
        <taxon>Desulfobacteria</taxon>
        <taxon>Desulfobacterales</taxon>
        <taxon>Desulfolunaceae</taxon>
        <taxon>Desulfoluna</taxon>
    </lineage>
</organism>
<dbReference type="OrthoDB" id="5422658at2"/>
<protein>
    <submittedName>
        <fullName evidence="1">Phage major capsid protein E</fullName>
    </submittedName>
</protein>
<evidence type="ECO:0000313" key="1">
    <source>
        <dbReference type="EMBL" id="SCY44789.1"/>
    </source>
</evidence>
<gene>
    <name evidence="1" type="ORF">SAMN05216233_109114</name>
</gene>
<accession>A0A1G5G053</accession>
<dbReference type="InterPro" id="IPR005564">
    <property type="entry name" value="Major_capsid_GpE"/>
</dbReference>
<dbReference type="EMBL" id="FMUX01000009">
    <property type="protein sequence ID" value="SCY44789.1"/>
    <property type="molecule type" value="Genomic_DNA"/>
</dbReference>
<dbReference type="Proteomes" id="UP000198870">
    <property type="component" value="Unassembled WGS sequence"/>
</dbReference>
<dbReference type="RefSeq" id="WP_092211181.1">
    <property type="nucleotide sequence ID" value="NZ_FMUX01000009.1"/>
</dbReference>
<dbReference type="Pfam" id="PF03864">
    <property type="entry name" value="Phage_cap_E"/>
    <property type="match status" value="1"/>
</dbReference>
<evidence type="ECO:0000313" key="2">
    <source>
        <dbReference type="Proteomes" id="UP000198870"/>
    </source>
</evidence>